<accession>A0ABN9AMH3</accession>
<comment type="caution">
    <text evidence="2">The sequence shown here is derived from an EMBL/GenBank/DDBJ whole genome shotgun (WGS) entry which is preliminary data.</text>
</comment>
<gene>
    <name evidence="2" type="ORF">SPARVUS_LOCUS1162811</name>
</gene>
<feature type="compositionally biased region" description="Basic and acidic residues" evidence="1">
    <location>
        <begin position="25"/>
        <end position="41"/>
    </location>
</feature>
<organism evidence="2 3">
    <name type="scientific">Staurois parvus</name>
    <dbReference type="NCBI Taxonomy" id="386267"/>
    <lineage>
        <taxon>Eukaryota</taxon>
        <taxon>Metazoa</taxon>
        <taxon>Chordata</taxon>
        <taxon>Craniata</taxon>
        <taxon>Vertebrata</taxon>
        <taxon>Euteleostomi</taxon>
        <taxon>Amphibia</taxon>
        <taxon>Batrachia</taxon>
        <taxon>Anura</taxon>
        <taxon>Neobatrachia</taxon>
        <taxon>Ranoidea</taxon>
        <taxon>Ranidae</taxon>
        <taxon>Staurois</taxon>
    </lineage>
</organism>
<dbReference type="Proteomes" id="UP001162483">
    <property type="component" value="Unassembled WGS sequence"/>
</dbReference>
<feature type="compositionally biased region" description="Polar residues" evidence="1">
    <location>
        <begin position="1"/>
        <end position="21"/>
    </location>
</feature>
<feature type="non-terminal residue" evidence="2">
    <location>
        <position position="41"/>
    </location>
</feature>
<name>A0ABN9AMH3_9NEOB</name>
<protein>
    <submittedName>
        <fullName evidence="2">Uncharacterized protein</fullName>
    </submittedName>
</protein>
<sequence>MGRAGVQTQELSTGMVGTSHNGRSRCADLEPQHRDGGNPLI</sequence>
<evidence type="ECO:0000313" key="3">
    <source>
        <dbReference type="Proteomes" id="UP001162483"/>
    </source>
</evidence>
<dbReference type="EMBL" id="CATNWA010000507">
    <property type="protein sequence ID" value="CAI9537138.1"/>
    <property type="molecule type" value="Genomic_DNA"/>
</dbReference>
<keyword evidence="3" id="KW-1185">Reference proteome</keyword>
<proteinExistence type="predicted"/>
<evidence type="ECO:0000256" key="1">
    <source>
        <dbReference type="SAM" id="MobiDB-lite"/>
    </source>
</evidence>
<reference evidence="2" key="1">
    <citation type="submission" date="2023-05" db="EMBL/GenBank/DDBJ databases">
        <authorList>
            <person name="Stuckert A."/>
        </authorList>
    </citation>
    <scope>NUCLEOTIDE SEQUENCE</scope>
</reference>
<evidence type="ECO:0000313" key="2">
    <source>
        <dbReference type="EMBL" id="CAI9537138.1"/>
    </source>
</evidence>
<feature type="region of interest" description="Disordered" evidence="1">
    <location>
        <begin position="1"/>
        <end position="41"/>
    </location>
</feature>